<dbReference type="Pfam" id="PF00933">
    <property type="entry name" value="Glyco_hydro_3"/>
    <property type="match status" value="1"/>
</dbReference>
<dbReference type="PRINTS" id="PR00133">
    <property type="entry name" value="GLHYDRLASE3"/>
</dbReference>
<evidence type="ECO:0000256" key="4">
    <source>
        <dbReference type="ARBA" id="ARBA00023295"/>
    </source>
</evidence>
<dbReference type="RefSeq" id="WP_023978148.1">
    <property type="nucleotide sequence ID" value="NZ_CBLX010000013.1"/>
</dbReference>
<reference evidence="8 9" key="2">
    <citation type="journal article" date="2014" name="PLoS ONE">
        <title>Evolution of mitochondria reconstructed from the energy metabolism of living bacteria.</title>
        <authorList>
            <person name="Degli Esposti M."/>
            <person name="Chouaia B."/>
            <person name="Comandatore F."/>
            <person name="Crotti E."/>
            <person name="Sassera D."/>
            <person name="Lievens P.M."/>
            <person name="Daffonchio D."/>
            <person name="Bandi C."/>
        </authorList>
    </citation>
    <scope>NUCLEOTIDE SEQUENCE [LARGE SCALE GENOMIC DNA]</scope>
    <source>
        <strain evidence="8 9">SF2.1</strain>
    </source>
</reference>
<organism evidence="8 9">
    <name type="scientific">Asaia bogorensis</name>
    <dbReference type="NCBI Taxonomy" id="91915"/>
    <lineage>
        <taxon>Bacteria</taxon>
        <taxon>Pseudomonadati</taxon>
        <taxon>Pseudomonadota</taxon>
        <taxon>Alphaproteobacteria</taxon>
        <taxon>Acetobacterales</taxon>
        <taxon>Acetobacteraceae</taxon>
        <taxon>Asaia</taxon>
    </lineage>
</organism>
<dbReference type="PROSITE" id="PS00775">
    <property type="entry name" value="GLYCOSYL_HYDROL_F3"/>
    <property type="match status" value="1"/>
</dbReference>
<name>A0A060QL22_9PROT</name>
<accession>A0A060QL22</accession>
<dbReference type="GO" id="GO:0008422">
    <property type="term" value="F:beta-glucosidase activity"/>
    <property type="evidence" value="ECO:0007669"/>
    <property type="project" value="UniProtKB-EC"/>
</dbReference>
<evidence type="ECO:0000259" key="7">
    <source>
        <dbReference type="SMART" id="SM01217"/>
    </source>
</evidence>
<dbReference type="InterPro" id="IPR019800">
    <property type="entry name" value="Glyco_hydro_3_AS"/>
</dbReference>
<dbReference type="InterPro" id="IPR026891">
    <property type="entry name" value="Fn3-like"/>
</dbReference>
<dbReference type="Gene3D" id="2.60.40.10">
    <property type="entry name" value="Immunoglobulins"/>
    <property type="match status" value="1"/>
</dbReference>
<gene>
    <name evidence="8" type="ORF">ASAP_1902</name>
</gene>
<dbReference type="Gene3D" id="3.40.50.1700">
    <property type="entry name" value="Glycoside hydrolase family 3 C-terminal domain"/>
    <property type="match status" value="1"/>
</dbReference>
<dbReference type="InterPro" id="IPR036962">
    <property type="entry name" value="Glyco_hydro_3_N_sf"/>
</dbReference>
<dbReference type="PANTHER" id="PTHR42715:SF10">
    <property type="entry name" value="BETA-GLUCOSIDASE"/>
    <property type="match status" value="1"/>
</dbReference>
<sequence>MTSSSIARKKYLALAVGMAALLAGSRAIAAPAPWQDQSASTQDRVAALMHSMTKAEKLLLVESQLAMEFVNFKKPAGAIGSAAYVAAIDRLGLPALQISDAGLGVTNPMAVRPGDGATALPAGQAMSGTFDLALAREGGAMIGAEAKHRGFNVLLAGGMDLVRDPRGGRNFEYMGEDPILAGQVAAAEVQGVQSQHVISTVKHYAVNSYETGRMMSSLDLGIPALQESDLLAFRIAVEEGKPGSIMCSYNKVNGVYACQNPYLLTDVLRGEWGYDGFVMSDWGALSDGEAAVTAGLDQDSAPTLDRGPRFIDAMRKMAKGAEGQRILDTKVRHILTAMVANGVLDDQARPAEGEAEIAAHMAVSRRIEEEGAVLMRNERATLPLAPKGMILVVGGHADKGVIAGGGSSAVLPRGGSAVVDPVQASLETMPHPIIYEPNAPVDALRAAMPGARIVFNDGADMGQVAELAGKADAVVVFVSKWQGETLDAPDLDLQPSDNALIEAVAHANRKSVVVLETGNPVAMPWFDKVGAVLAAWYPGSAGGEAIANLLSGKVAPSGRLTTTWPQSLADLPRPELPGAGHHAGAFPFEKSDVAYLKNYDLNVEGANVGYRWFAAHHRAPAFPFGFGLSYTRFSHDGLSLSMAGGTAVAHAKVTNSGQRTGDDIIQIYAHAPDGTPLRLAGYARVTLSPGETRVVDVPLSRYATARYDAAQKAWKQAPGTYRLVFARNAADETGPSASLQINAQ</sequence>
<dbReference type="SUPFAM" id="SSF51445">
    <property type="entry name" value="(Trans)glycosidases"/>
    <property type="match status" value="1"/>
</dbReference>
<dbReference type="InterPro" id="IPR002772">
    <property type="entry name" value="Glyco_hydro_3_C"/>
</dbReference>
<proteinExistence type="inferred from homology"/>
<evidence type="ECO:0000256" key="5">
    <source>
        <dbReference type="RuleBase" id="RU361161"/>
    </source>
</evidence>
<feature type="chain" id="PRO_5001589313" evidence="6">
    <location>
        <begin position="30"/>
        <end position="744"/>
    </location>
</feature>
<dbReference type="SMART" id="SM01217">
    <property type="entry name" value="Fn3_like"/>
    <property type="match status" value="1"/>
</dbReference>
<dbReference type="InterPro" id="IPR050288">
    <property type="entry name" value="Cellulose_deg_GH3"/>
</dbReference>
<feature type="signal peptide" evidence="6">
    <location>
        <begin position="1"/>
        <end position="29"/>
    </location>
</feature>
<dbReference type="Pfam" id="PF14310">
    <property type="entry name" value="Fn3-like"/>
    <property type="match status" value="1"/>
</dbReference>
<dbReference type="SUPFAM" id="SSF52279">
    <property type="entry name" value="Beta-D-glucan exohydrolase, C-terminal domain"/>
    <property type="match status" value="1"/>
</dbReference>
<evidence type="ECO:0000256" key="1">
    <source>
        <dbReference type="ARBA" id="ARBA00005336"/>
    </source>
</evidence>
<evidence type="ECO:0000313" key="9">
    <source>
        <dbReference type="Proteomes" id="UP000027583"/>
    </source>
</evidence>
<reference evidence="8 9" key="1">
    <citation type="journal article" date="2014" name="Genome Biol. Evol.">
        <title>Acetic acid bacteria genomes reveal functional traits for adaptation to life in insect guts.</title>
        <authorList>
            <person name="Chouaia B."/>
            <person name="Gaiarsa S."/>
            <person name="Crotti E."/>
            <person name="Comandatore F."/>
            <person name="Degli Esposti M."/>
            <person name="Ricci I."/>
            <person name="Alma A."/>
            <person name="Favia G."/>
            <person name="Bandi C."/>
            <person name="Daffonchio D."/>
        </authorList>
    </citation>
    <scope>NUCLEOTIDE SEQUENCE [LARGE SCALE GENOMIC DNA]</scope>
    <source>
        <strain evidence="8 9">SF2.1</strain>
    </source>
</reference>
<evidence type="ECO:0000256" key="3">
    <source>
        <dbReference type="ARBA" id="ARBA00023277"/>
    </source>
</evidence>
<dbReference type="Proteomes" id="UP000027583">
    <property type="component" value="Unassembled WGS sequence"/>
</dbReference>
<dbReference type="Gene3D" id="3.20.20.300">
    <property type="entry name" value="Glycoside hydrolase, family 3, N-terminal domain"/>
    <property type="match status" value="1"/>
</dbReference>
<keyword evidence="6" id="KW-0732">Signal</keyword>
<keyword evidence="4 5" id="KW-0326">Glycosidase</keyword>
<dbReference type="eggNOG" id="COG1472">
    <property type="taxonomic scope" value="Bacteria"/>
</dbReference>
<dbReference type="PANTHER" id="PTHR42715">
    <property type="entry name" value="BETA-GLUCOSIDASE"/>
    <property type="match status" value="1"/>
</dbReference>
<evidence type="ECO:0000256" key="6">
    <source>
        <dbReference type="SAM" id="SignalP"/>
    </source>
</evidence>
<feature type="domain" description="Fibronectin type III-like" evidence="7">
    <location>
        <begin position="663"/>
        <end position="729"/>
    </location>
</feature>
<dbReference type="InterPro" id="IPR036881">
    <property type="entry name" value="Glyco_hydro_3_C_sf"/>
</dbReference>
<evidence type="ECO:0000313" key="8">
    <source>
        <dbReference type="EMBL" id="CDG39947.1"/>
    </source>
</evidence>
<protein>
    <submittedName>
        <fullName evidence="8">Beta-glucosidase</fullName>
        <ecNumber evidence="8">3.2.1.21</ecNumber>
    </submittedName>
</protein>
<dbReference type="AlphaFoldDB" id="A0A060QL22"/>
<dbReference type="InterPro" id="IPR001764">
    <property type="entry name" value="Glyco_hydro_3_N"/>
</dbReference>
<evidence type="ECO:0000256" key="2">
    <source>
        <dbReference type="ARBA" id="ARBA00022801"/>
    </source>
</evidence>
<keyword evidence="3" id="KW-0119">Carbohydrate metabolism</keyword>
<dbReference type="EMBL" id="CBLX010000013">
    <property type="protein sequence ID" value="CDG39947.1"/>
    <property type="molecule type" value="Genomic_DNA"/>
</dbReference>
<keyword evidence="2 5" id="KW-0378">Hydrolase</keyword>
<dbReference type="InterPro" id="IPR013783">
    <property type="entry name" value="Ig-like_fold"/>
</dbReference>
<dbReference type="GO" id="GO:0005975">
    <property type="term" value="P:carbohydrate metabolic process"/>
    <property type="evidence" value="ECO:0007669"/>
    <property type="project" value="InterPro"/>
</dbReference>
<dbReference type="InterPro" id="IPR017853">
    <property type="entry name" value="GH"/>
</dbReference>
<dbReference type="EC" id="3.2.1.21" evidence="8"/>
<comment type="similarity">
    <text evidence="1 5">Belongs to the glycosyl hydrolase 3 family.</text>
</comment>
<dbReference type="Pfam" id="PF01915">
    <property type="entry name" value="Glyco_hydro_3_C"/>
    <property type="match status" value="1"/>
</dbReference>
<comment type="caution">
    <text evidence="8">The sequence shown here is derived from an EMBL/GenBank/DDBJ whole genome shotgun (WGS) entry which is preliminary data.</text>
</comment>